<keyword evidence="1" id="KW-1133">Transmembrane helix</keyword>
<evidence type="ECO:0000313" key="3">
    <source>
        <dbReference type="Proteomes" id="UP000738325"/>
    </source>
</evidence>
<evidence type="ECO:0000256" key="1">
    <source>
        <dbReference type="SAM" id="Phobius"/>
    </source>
</evidence>
<dbReference type="AlphaFoldDB" id="A0A9P6QUB4"/>
<protein>
    <submittedName>
        <fullName evidence="2">Uncharacterized protein</fullName>
    </submittedName>
</protein>
<keyword evidence="1" id="KW-0812">Transmembrane</keyword>
<proteinExistence type="predicted"/>
<dbReference type="Proteomes" id="UP000738325">
    <property type="component" value="Unassembled WGS sequence"/>
</dbReference>
<feature type="non-terminal residue" evidence="2">
    <location>
        <position position="1"/>
    </location>
</feature>
<reference evidence="2" key="1">
    <citation type="journal article" date="2020" name="Fungal Divers.">
        <title>Resolving the Mortierellaceae phylogeny through synthesis of multi-gene phylogenetics and phylogenomics.</title>
        <authorList>
            <person name="Vandepol N."/>
            <person name="Liber J."/>
            <person name="Desiro A."/>
            <person name="Na H."/>
            <person name="Kennedy M."/>
            <person name="Barry K."/>
            <person name="Grigoriev I.V."/>
            <person name="Miller A.N."/>
            <person name="O'Donnell K."/>
            <person name="Stajich J.E."/>
            <person name="Bonito G."/>
        </authorList>
    </citation>
    <scope>NUCLEOTIDE SEQUENCE</scope>
    <source>
        <strain evidence="2">REB-010B</strain>
    </source>
</reference>
<organism evidence="2 3">
    <name type="scientific">Dissophora globulifera</name>
    <dbReference type="NCBI Taxonomy" id="979702"/>
    <lineage>
        <taxon>Eukaryota</taxon>
        <taxon>Fungi</taxon>
        <taxon>Fungi incertae sedis</taxon>
        <taxon>Mucoromycota</taxon>
        <taxon>Mortierellomycotina</taxon>
        <taxon>Mortierellomycetes</taxon>
        <taxon>Mortierellales</taxon>
        <taxon>Mortierellaceae</taxon>
        <taxon>Dissophora</taxon>
    </lineage>
</organism>
<keyword evidence="1" id="KW-0472">Membrane</keyword>
<keyword evidence="3" id="KW-1185">Reference proteome</keyword>
<dbReference type="OrthoDB" id="75343at2759"/>
<feature type="transmembrane region" description="Helical" evidence="1">
    <location>
        <begin position="9"/>
        <end position="32"/>
    </location>
</feature>
<evidence type="ECO:0000313" key="2">
    <source>
        <dbReference type="EMBL" id="KAG0301302.1"/>
    </source>
</evidence>
<dbReference type="EMBL" id="JAAAIP010002196">
    <property type="protein sequence ID" value="KAG0301302.1"/>
    <property type="molecule type" value="Genomic_DNA"/>
</dbReference>
<comment type="caution">
    <text evidence="2">The sequence shown here is derived from an EMBL/GenBank/DDBJ whole genome shotgun (WGS) entry which is preliminary data.</text>
</comment>
<name>A0A9P6QUB4_9FUNG</name>
<gene>
    <name evidence="2" type="ORF">BGZ99_003463</name>
</gene>
<sequence>MRESRLAEFVFGAGAGFTMGGLFGLAVSLFGVSGPQLTLQLQEMSTREQMKIMLKDMGT</sequence>
<accession>A0A9P6QUB4</accession>